<dbReference type="AlphaFoldDB" id="A0A7K1LIN0"/>
<dbReference type="GO" id="GO:0005737">
    <property type="term" value="C:cytoplasm"/>
    <property type="evidence" value="ECO:0007669"/>
    <property type="project" value="UniProtKB-SubCell"/>
</dbReference>
<accession>A0A7K1LIN0</accession>
<dbReference type="PIRSF" id="PIRSF005917">
    <property type="entry name" value="MTase_YraL"/>
    <property type="match status" value="1"/>
</dbReference>
<dbReference type="InterPro" id="IPR000878">
    <property type="entry name" value="4pyrrol_Mease"/>
</dbReference>
<dbReference type="Proteomes" id="UP000462152">
    <property type="component" value="Unassembled WGS sequence"/>
</dbReference>
<name>A0A7K1LIN0_9MICC</name>
<comment type="caution">
    <text evidence="8">The sequence shown here is derived from an EMBL/GenBank/DDBJ whole genome shotgun (WGS) entry which is preliminary data.</text>
</comment>
<evidence type="ECO:0000256" key="2">
    <source>
        <dbReference type="ARBA" id="ARBA00022552"/>
    </source>
</evidence>
<keyword evidence="4 6" id="KW-0808">Transferase</keyword>
<gene>
    <name evidence="6 8" type="primary">rsmI</name>
    <name evidence="8" type="ORF">GMA10_07000</name>
</gene>
<dbReference type="InterPro" id="IPR014777">
    <property type="entry name" value="4pyrrole_Mease_sub1"/>
</dbReference>
<comment type="subcellular location">
    <subcellularLocation>
        <location evidence="6">Cytoplasm</location>
    </subcellularLocation>
</comment>
<reference evidence="8 9" key="1">
    <citation type="submission" date="2019-12" db="EMBL/GenBank/DDBJ databases">
        <authorList>
            <person name="Li J."/>
            <person name="Shi Y."/>
            <person name="Xu G."/>
            <person name="Xiao D."/>
            <person name="Ran X."/>
        </authorList>
    </citation>
    <scope>NUCLEOTIDE SEQUENCE [LARGE SCALE GENOMIC DNA]</scope>
    <source>
        <strain evidence="8 9">JCM 15915</strain>
    </source>
</reference>
<evidence type="ECO:0000313" key="9">
    <source>
        <dbReference type="Proteomes" id="UP000462152"/>
    </source>
</evidence>
<keyword evidence="3 6" id="KW-0489">Methyltransferase</keyword>
<comment type="function">
    <text evidence="6">Catalyzes the 2'-O-methylation of the ribose of cytidine 1402 (C1402) in 16S rRNA.</text>
</comment>
<dbReference type="OrthoDB" id="9809084at2"/>
<dbReference type="CDD" id="cd11648">
    <property type="entry name" value="RsmI"/>
    <property type="match status" value="1"/>
</dbReference>
<feature type="domain" description="Tetrapyrrole methylase" evidence="7">
    <location>
        <begin position="20"/>
        <end position="221"/>
    </location>
</feature>
<evidence type="ECO:0000256" key="6">
    <source>
        <dbReference type="HAMAP-Rule" id="MF_01877"/>
    </source>
</evidence>
<dbReference type="InterPro" id="IPR018063">
    <property type="entry name" value="SAM_MeTrfase_RsmI_CS"/>
</dbReference>
<sequence length="297" mass="32229">MNTKPEVSEPSPSTSDAGILVLAATPIGNLKDASERLKEYLTSADVIAVEDTRKLRKLTSGLGVSVHGRIVTNHDHNEQRRAEELVEAVRSGQTVLLMSDAGMPTVSDPGFRVVERAVEEGLTVSCAPGPSAVLSALAVSGLPSDRFAFEGFVPRKASERRARLAELIDERRTMVFYEAPHRLAPMLGALVESFGDERRGVVARELTKLHEEVIRGTLGELFMWADHHQVRGEIAVVVEGAPEPEAQSADSLTGEAEQLVADGVRLKEAVNRIAATHQVSKRELYEAVLARRAEDDA</sequence>
<dbReference type="EC" id="2.1.1.198" evidence="6"/>
<dbReference type="SUPFAM" id="SSF53790">
    <property type="entry name" value="Tetrapyrrole methylase"/>
    <property type="match status" value="1"/>
</dbReference>
<protein>
    <recommendedName>
        <fullName evidence="6">Ribosomal RNA small subunit methyltransferase I</fullName>
        <ecNumber evidence="6">2.1.1.198</ecNumber>
    </recommendedName>
    <alternativeName>
        <fullName evidence="6">16S rRNA 2'-O-ribose C1402 methyltransferase</fullName>
    </alternativeName>
    <alternativeName>
        <fullName evidence="6">rRNA (cytidine-2'-O-)-methyltransferase RsmI</fullName>
    </alternativeName>
</protein>
<keyword evidence="2 6" id="KW-0698">rRNA processing</keyword>
<dbReference type="Gene3D" id="3.40.1010.10">
    <property type="entry name" value="Cobalt-precorrin-4 Transmethylase, Domain 1"/>
    <property type="match status" value="1"/>
</dbReference>
<evidence type="ECO:0000256" key="5">
    <source>
        <dbReference type="ARBA" id="ARBA00022691"/>
    </source>
</evidence>
<evidence type="ECO:0000256" key="3">
    <source>
        <dbReference type="ARBA" id="ARBA00022603"/>
    </source>
</evidence>
<dbReference type="FunFam" id="3.40.1010.10:FF:000007">
    <property type="entry name" value="Ribosomal RNA small subunit methyltransferase I"/>
    <property type="match status" value="1"/>
</dbReference>
<dbReference type="GO" id="GO:0070677">
    <property type="term" value="F:rRNA (cytosine-2'-O-)-methyltransferase activity"/>
    <property type="evidence" value="ECO:0007669"/>
    <property type="project" value="UniProtKB-UniRule"/>
</dbReference>
<comment type="catalytic activity">
    <reaction evidence="6">
        <text>cytidine(1402) in 16S rRNA + S-adenosyl-L-methionine = 2'-O-methylcytidine(1402) in 16S rRNA + S-adenosyl-L-homocysteine + H(+)</text>
        <dbReference type="Rhea" id="RHEA:42924"/>
        <dbReference type="Rhea" id="RHEA-COMP:10285"/>
        <dbReference type="Rhea" id="RHEA-COMP:10286"/>
        <dbReference type="ChEBI" id="CHEBI:15378"/>
        <dbReference type="ChEBI" id="CHEBI:57856"/>
        <dbReference type="ChEBI" id="CHEBI:59789"/>
        <dbReference type="ChEBI" id="CHEBI:74495"/>
        <dbReference type="ChEBI" id="CHEBI:82748"/>
        <dbReference type="EC" id="2.1.1.198"/>
    </reaction>
</comment>
<dbReference type="EMBL" id="WOGT01000003">
    <property type="protein sequence ID" value="MUN54960.1"/>
    <property type="molecule type" value="Genomic_DNA"/>
</dbReference>
<evidence type="ECO:0000313" key="8">
    <source>
        <dbReference type="EMBL" id="MUN54960.1"/>
    </source>
</evidence>
<proteinExistence type="inferred from homology"/>
<dbReference type="InterPro" id="IPR035996">
    <property type="entry name" value="4pyrrol_Methylase_sf"/>
</dbReference>
<dbReference type="FunFam" id="3.30.950.10:FF:000002">
    <property type="entry name" value="Ribosomal RNA small subunit methyltransferase I"/>
    <property type="match status" value="1"/>
</dbReference>
<comment type="similarity">
    <text evidence="6">Belongs to the methyltransferase superfamily. RsmI family.</text>
</comment>
<dbReference type="PROSITE" id="PS01296">
    <property type="entry name" value="RSMI"/>
    <property type="match status" value="1"/>
</dbReference>
<keyword evidence="9" id="KW-1185">Reference proteome</keyword>
<keyword evidence="5 6" id="KW-0949">S-adenosyl-L-methionine</keyword>
<dbReference type="NCBIfam" id="TIGR00096">
    <property type="entry name" value="16S rRNA (cytidine(1402)-2'-O)-methyltransferase"/>
    <property type="match status" value="1"/>
</dbReference>
<evidence type="ECO:0000259" key="7">
    <source>
        <dbReference type="Pfam" id="PF00590"/>
    </source>
</evidence>
<dbReference type="InterPro" id="IPR014776">
    <property type="entry name" value="4pyrrole_Mease_sub2"/>
</dbReference>
<dbReference type="RefSeq" id="WP_129315075.1">
    <property type="nucleotide sequence ID" value="NZ_CP197643.1"/>
</dbReference>
<dbReference type="Gene3D" id="3.30.950.10">
    <property type="entry name" value="Methyltransferase, Cobalt-precorrin-4 Transmethylase, Domain 2"/>
    <property type="match status" value="1"/>
</dbReference>
<evidence type="ECO:0000256" key="1">
    <source>
        <dbReference type="ARBA" id="ARBA00022490"/>
    </source>
</evidence>
<dbReference type="HAMAP" id="MF_01877">
    <property type="entry name" value="16SrRNA_methyltr_I"/>
    <property type="match status" value="1"/>
</dbReference>
<evidence type="ECO:0000256" key="4">
    <source>
        <dbReference type="ARBA" id="ARBA00022679"/>
    </source>
</evidence>
<dbReference type="PANTHER" id="PTHR46111">
    <property type="entry name" value="RIBOSOMAL RNA SMALL SUBUNIT METHYLTRANSFERASE I"/>
    <property type="match status" value="1"/>
</dbReference>
<dbReference type="InterPro" id="IPR008189">
    <property type="entry name" value="rRNA_ssu_MeTfrase_I"/>
</dbReference>
<dbReference type="PANTHER" id="PTHR46111:SF1">
    <property type="entry name" value="RIBOSOMAL RNA SMALL SUBUNIT METHYLTRANSFERASE I"/>
    <property type="match status" value="1"/>
</dbReference>
<organism evidence="8 9">
    <name type="scientific">Rothia koreensis</name>
    <dbReference type="NCBI Taxonomy" id="592378"/>
    <lineage>
        <taxon>Bacteria</taxon>
        <taxon>Bacillati</taxon>
        <taxon>Actinomycetota</taxon>
        <taxon>Actinomycetes</taxon>
        <taxon>Micrococcales</taxon>
        <taxon>Micrococcaceae</taxon>
        <taxon>Rothia</taxon>
    </lineage>
</organism>
<keyword evidence="1 6" id="KW-0963">Cytoplasm</keyword>
<dbReference type="Pfam" id="PF00590">
    <property type="entry name" value="TP_methylase"/>
    <property type="match status" value="1"/>
</dbReference>